<evidence type="ECO:0000313" key="3">
    <source>
        <dbReference type="EMBL" id="KDR79390.1"/>
    </source>
</evidence>
<dbReference type="AlphaFoldDB" id="A0A067T875"/>
<feature type="compositionally biased region" description="Polar residues" evidence="1">
    <location>
        <begin position="197"/>
        <end position="209"/>
    </location>
</feature>
<dbReference type="EMBL" id="KL142373">
    <property type="protein sequence ID" value="KDR79390.1"/>
    <property type="molecule type" value="Genomic_DNA"/>
</dbReference>
<dbReference type="OrthoDB" id="2560085at2759"/>
<feature type="region of interest" description="Disordered" evidence="1">
    <location>
        <begin position="197"/>
        <end position="224"/>
    </location>
</feature>
<dbReference type="HOGENOM" id="CLU_101868_0_0_1"/>
<dbReference type="STRING" id="685588.A0A067T875"/>
<protein>
    <submittedName>
        <fullName evidence="3">Uncharacterized protein</fullName>
    </submittedName>
</protein>
<keyword evidence="4" id="KW-1185">Reference proteome</keyword>
<name>A0A067T875_GALM3</name>
<organism evidence="3 4">
    <name type="scientific">Galerina marginata (strain CBS 339.88)</name>
    <dbReference type="NCBI Taxonomy" id="685588"/>
    <lineage>
        <taxon>Eukaryota</taxon>
        <taxon>Fungi</taxon>
        <taxon>Dikarya</taxon>
        <taxon>Basidiomycota</taxon>
        <taxon>Agaricomycotina</taxon>
        <taxon>Agaricomycetes</taxon>
        <taxon>Agaricomycetidae</taxon>
        <taxon>Agaricales</taxon>
        <taxon>Agaricineae</taxon>
        <taxon>Strophariaceae</taxon>
        <taxon>Galerina</taxon>
    </lineage>
</organism>
<sequence>MSSSAGPLRTARIVTLGLSWCIAVVAASVGLNALIKSNQDKTRLKKLAPPPAVVDIDTSDIFDVGVLATVTSLVISLLVFNFLAGMFIPGTKALVARTLRLQAIALTLACLLLFGAMVPYMVFFVNREASVKAFINGVQLPDAIVRGVEASSGSTRVYKDIHYLKLVAIIPWFSLLFSFIAVGTLFAASSRSRTSAPKTAMAQETSAPSMTEKEDVSHHEKASV</sequence>
<reference evidence="4" key="1">
    <citation type="journal article" date="2014" name="Proc. Natl. Acad. Sci. U.S.A.">
        <title>Extensive sampling of basidiomycete genomes demonstrates inadequacy of the white-rot/brown-rot paradigm for wood decay fungi.</title>
        <authorList>
            <person name="Riley R."/>
            <person name="Salamov A.A."/>
            <person name="Brown D.W."/>
            <person name="Nagy L.G."/>
            <person name="Floudas D."/>
            <person name="Held B.W."/>
            <person name="Levasseur A."/>
            <person name="Lombard V."/>
            <person name="Morin E."/>
            <person name="Otillar R."/>
            <person name="Lindquist E.A."/>
            <person name="Sun H."/>
            <person name="LaButti K.M."/>
            <person name="Schmutz J."/>
            <person name="Jabbour D."/>
            <person name="Luo H."/>
            <person name="Baker S.E."/>
            <person name="Pisabarro A.G."/>
            <person name="Walton J.D."/>
            <person name="Blanchette R.A."/>
            <person name="Henrissat B."/>
            <person name="Martin F."/>
            <person name="Cullen D."/>
            <person name="Hibbett D.S."/>
            <person name="Grigoriev I.V."/>
        </authorList>
    </citation>
    <scope>NUCLEOTIDE SEQUENCE [LARGE SCALE GENOMIC DNA]</scope>
    <source>
        <strain evidence="4">CBS 339.88</strain>
    </source>
</reference>
<feature type="transmembrane region" description="Helical" evidence="2">
    <location>
        <begin position="12"/>
        <end position="35"/>
    </location>
</feature>
<proteinExistence type="predicted"/>
<dbReference type="Proteomes" id="UP000027222">
    <property type="component" value="Unassembled WGS sequence"/>
</dbReference>
<feature type="transmembrane region" description="Helical" evidence="2">
    <location>
        <begin position="101"/>
        <end position="122"/>
    </location>
</feature>
<feature type="compositionally biased region" description="Basic and acidic residues" evidence="1">
    <location>
        <begin position="211"/>
        <end position="224"/>
    </location>
</feature>
<keyword evidence="2" id="KW-0812">Transmembrane</keyword>
<gene>
    <name evidence="3" type="ORF">GALMADRAFT_243430</name>
</gene>
<feature type="transmembrane region" description="Helical" evidence="2">
    <location>
        <begin position="166"/>
        <end position="188"/>
    </location>
</feature>
<evidence type="ECO:0000256" key="1">
    <source>
        <dbReference type="SAM" id="MobiDB-lite"/>
    </source>
</evidence>
<feature type="transmembrane region" description="Helical" evidence="2">
    <location>
        <begin position="64"/>
        <end position="89"/>
    </location>
</feature>
<keyword evidence="2" id="KW-0472">Membrane</keyword>
<keyword evidence="2" id="KW-1133">Transmembrane helix</keyword>
<evidence type="ECO:0000313" key="4">
    <source>
        <dbReference type="Proteomes" id="UP000027222"/>
    </source>
</evidence>
<evidence type="ECO:0000256" key="2">
    <source>
        <dbReference type="SAM" id="Phobius"/>
    </source>
</evidence>
<accession>A0A067T875</accession>